<dbReference type="InterPro" id="IPR000835">
    <property type="entry name" value="HTH_MarR-typ"/>
</dbReference>
<evidence type="ECO:0000313" key="5">
    <source>
        <dbReference type="EMBL" id="NVY96121.1"/>
    </source>
</evidence>
<dbReference type="InterPro" id="IPR036388">
    <property type="entry name" value="WH-like_DNA-bd_sf"/>
</dbReference>
<dbReference type="PANTHER" id="PTHR42756:SF1">
    <property type="entry name" value="TRANSCRIPTIONAL REPRESSOR OF EMRAB OPERON"/>
    <property type="match status" value="1"/>
</dbReference>
<dbReference type="InterPro" id="IPR036390">
    <property type="entry name" value="WH_DNA-bd_sf"/>
</dbReference>
<dbReference type="GO" id="GO:0003700">
    <property type="term" value="F:DNA-binding transcription factor activity"/>
    <property type="evidence" value="ECO:0007669"/>
    <property type="project" value="InterPro"/>
</dbReference>
<dbReference type="PROSITE" id="PS50995">
    <property type="entry name" value="HTH_MARR_2"/>
    <property type="match status" value="1"/>
</dbReference>
<dbReference type="EMBL" id="JABZEC010000002">
    <property type="protein sequence ID" value="NVY96121.1"/>
    <property type="molecule type" value="Genomic_DNA"/>
</dbReference>
<proteinExistence type="predicted"/>
<dbReference type="SUPFAM" id="SSF46785">
    <property type="entry name" value="Winged helix' DNA-binding domain"/>
    <property type="match status" value="1"/>
</dbReference>
<keyword evidence="2" id="KW-0238">DNA-binding</keyword>
<dbReference type="Pfam" id="PF12802">
    <property type="entry name" value="MarR_2"/>
    <property type="match status" value="1"/>
</dbReference>
<name>A0A850R274_9LACO</name>
<reference evidence="5 6" key="1">
    <citation type="submission" date="2020-06" db="EMBL/GenBank/DDBJ databases">
        <authorList>
            <person name="Kang J."/>
        </authorList>
    </citation>
    <scope>NUCLEOTIDE SEQUENCE [LARGE SCALE GENOMIC DNA]</scope>
    <source>
        <strain evidence="5 6">DCY120</strain>
    </source>
</reference>
<keyword evidence="6" id="KW-1185">Reference proteome</keyword>
<comment type="caution">
    <text evidence="5">The sequence shown here is derived from an EMBL/GenBank/DDBJ whole genome shotgun (WGS) entry which is preliminary data.</text>
</comment>
<accession>A0A850R274</accession>
<dbReference type="Proteomes" id="UP000563523">
    <property type="component" value="Unassembled WGS sequence"/>
</dbReference>
<keyword evidence="1" id="KW-0805">Transcription regulation</keyword>
<evidence type="ECO:0000256" key="3">
    <source>
        <dbReference type="ARBA" id="ARBA00023163"/>
    </source>
</evidence>
<dbReference type="Gene3D" id="1.10.10.10">
    <property type="entry name" value="Winged helix-like DNA-binding domain superfamily/Winged helix DNA-binding domain"/>
    <property type="match status" value="1"/>
</dbReference>
<sequence>MDKNFTNTLMQLQCELVAERNLVNPNEITWTQYDILITLTQGAKLPSELSRVLGLTRSKLSKNLVNLRNLNYIEQVPSKNDHREMITSLTITGKELLSKIDVGHQHLAKVAAEVFSTDEQAEFARLANKMNTSLQEERIKND</sequence>
<gene>
    <name evidence="5" type="ORF">HU830_02845</name>
</gene>
<protein>
    <submittedName>
        <fullName evidence="5">Winged helix-turn-helix transcriptional regulator</fullName>
    </submittedName>
</protein>
<dbReference type="RefSeq" id="WP_176942281.1">
    <property type="nucleotide sequence ID" value="NZ_JABZEC010000002.1"/>
</dbReference>
<dbReference type="GO" id="GO:0003677">
    <property type="term" value="F:DNA binding"/>
    <property type="evidence" value="ECO:0007669"/>
    <property type="project" value="UniProtKB-KW"/>
</dbReference>
<feature type="domain" description="HTH marR-type" evidence="4">
    <location>
        <begin position="1"/>
        <end position="132"/>
    </location>
</feature>
<evidence type="ECO:0000259" key="4">
    <source>
        <dbReference type="PROSITE" id="PS50995"/>
    </source>
</evidence>
<dbReference type="AlphaFoldDB" id="A0A850R274"/>
<evidence type="ECO:0000313" key="6">
    <source>
        <dbReference type="Proteomes" id="UP000563523"/>
    </source>
</evidence>
<organism evidence="5 6">
    <name type="scientific">Bombilactobacillus apium</name>
    <dbReference type="NCBI Taxonomy" id="2675299"/>
    <lineage>
        <taxon>Bacteria</taxon>
        <taxon>Bacillati</taxon>
        <taxon>Bacillota</taxon>
        <taxon>Bacilli</taxon>
        <taxon>Lactobacillales</taxon>
        <taxon>Lactobacillaceae</taxon>
        <taxon>Bombilactobacillus</taxon>
    </lineage>
</organism>
<keyword evidence="3" id="KW-0804">Transcription</keyword>
<dbReference type="SMART" id="SM00347">
    <property type="entry name" value="HTH_MARR"/>
    <property type="match status" value="1"/>
</dbReference>
<dbReference type="PANTHER" id="PTHR42756">
    <property type="entry name" value="TRANSCRIPTIONAL REGULATOR, MARR"/>
    <property type="match status" value="1"/>
</dbReference>
<evidence type="ECO:0000256" key="1">
    <source>
        <dbReference type="ARBA" id="ARBA00023015"/>
    </source>
</evidence>
<evidence type="ECO:0000256" key="2">
    <source>
        <dbReference type="ARBA" id="ARBA00023125"/>
    </source>
</evidence>
<dbReference type="PRINTS" id="PR00598">
    <property type="entry name" value="HTHMARR"/>
</dbReference>